<dbReference type="SUPFAM" id="SSF46689">
    <property type="entry name" value="Homeodomain-like"/>
    <property type="match status" value="2"/>
</dbReference>
<evidence type="ECO:0000256" key="1">
    <source>
        <dbReference type="ARBA" id="ARBA00023015"/>
    </source>
</evidence>
<protein>
    <submittedName>
        <fullName evidence="5">AraC family transcriptional regulator</fullName>
    </submittedName>
</protein>
<dbReference type="PROSITE" id="PS01124">
    <property type="entry name" value="HTH_ARAC_FAMILY_2"/>
    <property type="match status" value="1"/>
</dbReference>
<dbReference type="InterPro" id="IPR011256">
    <property type="entry name" value="Reg_factor_effector_dom_sf"/>
</dbReference>
<dbReference type="InterPro" id="IPR018062">
    <property type="entry name" value="HTH_AraC-typ_CS"/>
</dbReference>
<evidence type="ECO:0000256" key="2">
    <source>
        <dbReference type="ARBA" id="ARBA00023125"/>
    </source>
</evidence>
<feature type="domain" description="HTH araC/xylS-type" evidence="4">
    <location>
        <begin position="8"/>
        <end position="106"/>
    </location>
</feature>
<comment type="caution">
    <text evidence="5">The sequence shown here is derived from an EMBL/GenBank/DDBJ whole genome shotgun (WGS) entry which is preliminary data.</text>
</comment>
<dbReference type="GO" id="GO:0043565">
    <property type="term" value="F:sequence-specific DNA binding"/>
    <property type="evidence" value="ECO:0007669"/>
    <property type="project" value="InterPro"/>
</dbReference>
<dbReference type="PANTHER" id="PTHR47504">
    <property type="entry name" value="RIGHT ORIGIN-BINDING PROTEIN"/>
    <property type="match status" value="1"/>
</dbReference>
<keyword evidence="3" id="KW-0804">Transcription</keyword>
<dbReference type="InterPro" id="IPR029442">
    <property type="entry name" value="GyrI-like"/>
</dbReference>
<reference evidence="5 6" key="1">
    <citation type="submission" date="2019-03" db="EMBL/GenBank/DDBJ databases">
        <authorList>
            <person name="Liu G."/>
        </authorList>
    </citation>
    <scope>NUCLEOTIDE SEQUENCE [LARGE SCALE GENOMIC DNA]</scope>
    <source>
        <strain evidence="5 6">DSM 19099</strain>
    </source>
</reference>
<name>A0A4Y7WJ11_9BACI</name>
<dbReference type="InterPro" id="IPR050959">
    <property type="entry name" value="MarA-like"/>
</dbReference>
<dbReference type="SMART" id="SM00871">
    <property type="entry name" value="AraC_E_bind"/>
    <property type="match status" value="1"/>
</dbReference>
<sequence>MAMIDVLQETIDYMETHLLEPITISEIAKQANVSPYHFQRLFAVLTDMSVGDYLRKRRLTLAAQELVSSDLKIIDVSYKYQYETPEAFSKSFRKQHGVTPSAIRKGLGKVNAYNRLVVHVQLKGADPMRYRVVKRDEFQIIGTRRTFSLKNDENTRDIPKMWDRAAQDGTLSTLAGLNNGEIKGLLGVCVDNQVNTSLEKVEYWIAAESSAIESDEFEKLVIPASMWGVFEVHGPASSAIPKVWKEIFTEWFPSNPYEHAGTPELEVYVDEDVIKEDSYAEIWIPLR</sequence>
<dbReference type="SMART" id="SM00342">
    <property type="entry name" value="HTH_ARAC"/>
    <property type="match status" value="1"/>
</dbReference>
<dbReference type="PANTHER" id="PTHR47504:SF5">
    <property type="entry name" value="RIGHT ORIGIN-BINDING PROTEIN"/>
    <property type="match status" value="1"/>
</dbReference>
<keyword evidence="1" id="KW-0805">Transcription regulation</keyword>
<dbReference type="GO" id="GO:0003700">
    <property type="term" value="F:DNA-binding transcription factor activity"/>
    <property type="evidence" value="ECO:0007669"/>
    <property type="project" value="InterPro"/>
</dbReference>
<dbReference type="RefSeq" id="WP_134259516.1">
    <property type="nucleotide sequence ID" value="NZ_LDIM01000014.1"/>
</dbReference>
<evidence type="ECO:0000259" key="4">
    <source>
        <dbReference type="PROSITE" id="PS01124"/>
    </source>
</evidence>
<dbReference type="Pfam" id="PF06445">
    <property type="entry name" value="GyrI-like"/>
    <property type="match status" value="1"/>
</dbReference>
<dbReference type="Pfam" id="PF12833">
    <property type="entry name" value="HTH_18"/>
    <property type="match status" value="1"/>
</dbReference>
<dbReference type="InterPro" id="IPR009057">
    <property type="entry name" value="Homeodomain-like_sf"/>
</dbReference>
<organism evidence="5 6">
    <name type="scientific">Shouchella lehensis</name>
    <dbReference type="NCBI Taxonomy" id="300825"/>
    <lineage>
        <taxon>Bacteria</taxon>
        <taxon>Bacillati</taxon>
        <taxon>Bacillota</taxon>
        <taxon>Bacilli</taxon>
        <taxon>Bacillales</taxon>
        <taxon>Bacillaceae</taxon>
        <taxon>Shouchella</taxon>
    </lineage>
</organism>
<dbReference type="AlphaFoldDB" id="A0A4Y7WJ11"/>
<dbReference type="SUPFAM" id="SSF55136">
    <property type="entry name" value="Probable bacterial effector-binding domain"/>
    <property type="match status" value="1"/>
</dbReference>
<dbReference type="PROSITE" id="PS00041">
    <property type="entry name" value="HTH_ARAC_FAMILY_1"/>
    <property type="match status" value="1"/>
</dbReference>
<evidence type="ECO:0000313" key="5">
    <source>
        <dbReference type="EMBL" id="TES48410.1"/>
    </source>
</evidence>
<keyword evidence="2" id="KW-0238">DNA-binding</keyword>
<dbReference type="Gene3D" id="1.10.10.60">
    <property type="entry name" value="Homeodomain-like"/>
    <property type="match status" value="2"/>
</dbReference>
<dbReference type="EMBL" id="SNUX01000003">
    <property type="protein sequence ID" value="TES48410.1"/>
    <property type="molecule type" value="Genomic_DNA"/>
</dbReference>
<accession>A0A4Y7WJ11</accession>
<gene>
    <name evidence="5" type="ORF">E2L03_14955</name>
</gene>
<dbReference type="Proteomes" id="UP000298210">
    <property type="component" value="Unassembled WGS sequence"/>
</dbReference>
<proteinExistence type="predicted"/>
<evidence type="ECO:0000313" key="6">
    <source>
        <dbReference type="Proteomes" id="UP000298210"/>
    </source>
</evidence>
<dbReference type="InterPro" id="IPR010499">
    <property type="entry name" value="AraC_E-bd"/>
</dbReference>
<evidence type="ECO:0000256" key="3">
    <source>
        <dbReference type="ARBA" id="ARBA00023163"/>
    </source>
</evidence>
<dbReference type="InterPro" id="IPR018060">
    <property type="entry name" value="HTH_AraC"/>
</dbReference>
<dbReference type="Gene3D" id="3.20.80.10">
    <property type="entry name" value="Regulatory factor, effector binding domain"/>
    <property type="match status" value="1"/>
</dbReference>